<accession>A0A5N6MIU2</accession>
<dbReference type="AlphaFoldDB" id="A0A5N6MIU2"/>
<reference evidence="1 2" key="1">
    <citation type="submission" date="2019-05" db="EMBL/GenBank/DDBJ databases">
        <title>Mikania micrantha, genome provides insights into the molecular mechanism of rapid growth.</title>
        <authorList>
            <person name="Liu B."/>
        </authorList>
    </citation>
    <scope>NUCLEOTIDE SEQUENCE [LARGE SCALE GENOMIC DNA]</scope>
    <source>
        <strain evidence="1">NLD-2019</strain>
        <tissue evidence="1">Leaf</tissue>
    </source>
</reference>
<dbReference type="OrthoDB" id="1938177at2759"/>
<name>A0A5N6MIU2_9ASTR</name>
<evidence type="ECO:0000313" key="1">
    <source>
        <dbReference type="EMBL" id="KAD3640140.1"/>
    </source>
</evidence>
<protein>
    <submittedName>
        <fullName evidence="1">Uncharacterized protein</fullName>
    </submittedName>
</protein>
<sequence>MKMWIRRQDRRMKTIRILVYANGKSAIANNMFSAGSIVFDKNADVTKHRLKFDGGWLLKVSQTEEVVLDHLHATAFQYTTLGRTILGPAENIQKITLEPTCCLNNGTQLAYDINH</sequence>
<organism evidence="1 2">
    <name type="scientific">Mikania micrantha</name>
    <name type="common">bitter vine</name>
    <dbReference type="NCBI Taxonomy" id="192012"/>
    <lineage>
        <taxon>Eukaryota</taxon>
        <taxon>Viridiplantae</taxon>
        <taxon>Streptophyta</taxon>
        <taxon>Embryophyta</taxon>
        <taxon>Tracheophyta</taxon>
        <taxon>Spermatophyta</taxon>
        <taxon>Magnoliopsida</taxon>
        <taxon>eudicotyledons</taxon>
        <taxon>Gunneridae</taxon>
        <taxon>Pentapetalae</taxon>
        <taxon>asterids</taxon>
        <taxon>campanulids</taxon>
        <taxon>Asterales</taxon>
        <taxon>Asteraceae</taxon>
        <taxon>Asteroideae</taxon>
        <taxon>Heliantheae alliance</taxon>
        <taxon>Eupatorieae</taxon>
        <taxon>Mikania</taxon>
    </lineage>
</organism>
<evidence type="ECO:0000313" key="2">
    <source>
        <dbReference type="Proteomes" id="UP000326396"/>
    </source>
</evidence>
<dbReference type="EMBL" id="SZYD01000015">
    <property type="protein sequence ID" value="KAD3640140.1"/>
    <property type="molecule type" value="Genomic_DNA"/>
</dbReference>
<proteinExistence type="predicted"/>
<dbReference type="Proteomes" id="UP000326396">
    <property type="component" value="Linkage Group LG5"/>
</dbReference>
<comment type="caution">
    <text evidence="1">The sequence shown here is derived from an EMBL/GenBank/DDBJ whole genome shotgun (WGS) entry which is preliminary data.</text>
</comment>
<gene>
    <name evidence="1" type="ORF">E3N88_29363</name>
</gene>
<keyword evidence="2" id="KW-1185">Reference proteome</keyword>